<dbReference type="STRING" id="1220926.S2K6B3"/>
<evidence type="ECO:0000313" key="1">
    <source>
        <dbReference type="EMBL" id="EPB90903.1"/>
    </source>
</evidence>
<organism evidence="1 2">
    <name type="scientific">Mucor circinelloides f. circinelloides (strain 1006PhL)</name>
    <name type="common">Mucormycosis agent</name>
    <name type="synonym">Calyptromyces circinelloides</name>
    <dbReference type="NCBI Taxonomy" id="1220926"/>
    <lineage>
        <taxon>Eukaryota</taxon>
        <taxon>Fungi</taxon>
        <taxon>Fungi incertae sedis</taxon>
        <taxon>Mucoromycota</taxon>
        <taxon>Mucoromycotina</taxon>
        <taxon>Mucoromycetes</taxon>
        <taxon>Mucorales</taxon>
        <taxon>Mucorineae</taxon>
        <taxon>Mucoraceae</taxon>
        <taxon>Mucor</taxon>
    </lineage>
</organism>
<dbReference type="InParanoid" id="S2K6B3"/>
<proteinExistence type="predicted"/>
<keyword evidence="2" id="KW-1185">Reference proteome</keyword>
<accession>S2K6B3</accession>
<dbReference type="OMA" id="PEPSICY"/>
<dbReference type="eggNOG" id="ENOG502TA5F">
    <property type="taxonomic scope" value="Eukaryota"/>
</dbReference>
<name>S2K6B3_MUCC1</name>
<evidence type="ECO:0000313" key="2">
    <source>
        <dbReference type="Proteomes" id="UP000014254"/>
    </source>
</evidence>
<protein>
    <submittedName>
        <fullName evidence="1">Uncharacterized protein</fullName>
    </submittedName>
</protein>
<dbReference type="AlphaFoldDB" id="S2K6B3"/>
<dbReference type="EMBL" id="KE123915">
    <property type="protein sequence ID" value="EPB90903.1"/>
    <property type="molecule type" value="Genomic_DNA"/>
</dbReference>
<dbReference type="VEuPathDB" id="FungiDB:HMPREF1544_02321"/>
<dbReference type="OrthoDB" id="79603at2759"/>
<gene>
    <name evidence="1" type="ORF">HMPREF1544_02321</name>
</gene>
<dbReference type="Proteomes" id="UP000014254">
    <property type="component" value="Unassembled WGS sequence"/>
</dbReference>
<reference evidence="2" key="1">
    <citation type="submission" date="2013-05" db="EMBL/GenBank/DDBJ databases">
        <title>The Genome sequence of Mucor circinelloides f. circinelloides 1006PhL.</title>
        <authorList>
            <consortium name="The Broad Institute Genomics Platform"/>
            <person name="Cuomo C."/>
            <person name="Earl A."/>
            <person name="Findley K."/>
            <person name="Lee S.C."/>
            <person name="Walker B."/>
            <person name="Young S."/>
            <person name="Zeng Q."/>
            <person name="Gargeya S."/>
            <person name="Fitzgerald M."/>
            <person name="Haas B."/>
            <person name="Abouelleil A."/>
            <person name="Allen A.W."/>
            <person name="Alvarado L."/>
            <person name="Arachchi H.M."/>
            <person name="Berlin A.M."/>
            <person name="Chapman S.B."/>
            <person name="Gainer-Dewar J."/>
            <person name="Goldberg J."/>
            <person name="Griggs A."/>
            <person name="Gujja S."/>
            <person name="Hansen M."/>
            <person name="Howarth C."/>
            <person name="Imamovic A."/>
            <person name="Ireland A."/>
            <person name="Larimer J."/>
            <person name="McCowan C."/>
            <person name="Murphy C."/>
            <person name="Pearson M."/>
            <person name="Poon T.W."/>
            <person name="Priest M."/>
            <person name="Roberts A."/>
            <person name="Saif S."/>
            <person name="Shea T."/>
            <person name="Sisk P."/>
            <person name="Sykes S."/>
            <person name="Wortman J."/>
            <person name="Nusbaum C."/>
            <person name="Birren B."/>
        </authorList>
    </citation>
    <scope>NUCLEOTIDE SEQUENCE [LARGE SCALE GENOMIC DNA]</scope>
    <source>
        <strain evidence="2">1006PhL</strain>
    </source>
</reference>
<sequence>MSILLLDNEENNASNILERNGLMDEKDAAKDPLADELKKSIQETTADMPVGKALHLLLNVHGQVFDKAVSLLQSSTAAEIVIKAAESPTIKAILSIQNYISKDVSALFKQIYDSLKDKFLKKQPNEAAMRIVSYFTLHSNPCKIQVQQVLIDELKNTDKKDQLAAVVLLQLLVKHYNDSMSKAALVFFAPLVQLIEMRSSQPTLLNCSACELALQCIQMAWTASPGTATNEASSTKIMEVNESESMDASEEVWQGLDTILTVLEKWQKSKSSIESASFKELHTMALSKDKAWNTLLKYITPKSILSDKPLALKKQKQILSDTEASSSTQLLTLALLQKGQWVELYGDNRGAVVSSTEQDDIKSIVQEKFNSSMQLKHLVPQLAMTLPRLFSCSEIKDNQVIQSILDQVVDSSDEIISRLTPMLMNQPEPSICYLLMHIAQQDTHTQFAYAMLTHLINSQADVTVPILQDNLLSLVKQSNQAYLPLLVQKLMKMSIVENEREKMTCIALISKALLQERWASSSVLNYIEMVRDFKLHKGFTAPHTNTPLRGPQDIASFNSSATQVSKEFEPAQVETISTSLLLPLQLWSTRVNEHDFGSALKQLVRYCCGIPKDGTWIEAWKQLSFAFAKNHRLVWHVVEECTDILKSQISITHDIVLDTSIQARRWKKDIVFFRISPMLILQTIPKEAFDVLLLPNSYMNLIAHKLEKIGVSRDMIRTGKQQDAHSPVCIQLMDELLQRSFEQDQLDQDIQNPIDFSISLLVKLFCV</sequence>